<evidence type="ECO:0000256" key="2">
    <source>
        <dbReference type="ARBA" id="ARBA00022730"/>
    </source>
</evidence>
<dbReference type="GO" id="GO:0015935">
    <property type="term" value="C:small ribosomal subunit"/>
    <property type="evidence" value="ECO:0007669"/>
    <property type="project" value="InterPro"/>
</dbReference>
<evidence type="ECO:0000256" key="9">
    <source>
        <dbReference type="SAM" id="MobiDB-lite"/>
    </source>
</evidence>
<dbReference type="PROSITE" id="PS00632">
    <property type="entry name" value="RIBOSOMAL_S4"/>
    <property type="match status" value="1"/>
</dbReference>
<comment type="similarity">
    <text evidence="1 7 8">Belongs to the universal ribosomal protein uS4 family.</text>
</comment>
<dbReference type="InterPro" id="IPR018079">
    <property type="entry name" value="Ribosomal_uS4_CS"/>
</dbReference>
<comment type="function">
    <text evidence="7">With S5 and S12 plays an important role in translational accuracy.</text>
</comment>
<evidence type="ECO:0000256" key="8">
    <source>
        <dbReference type="RuleBase" id="RU003699"/>
    </source>
</evidence>
<dbReference type="Pfam" id="PF00163">
    <property type="entry name" value="Ribosomal_S4"/>
    <property type="match status" value="1"/>
</dbReference>
<reference evidence="12" key="1">
    <citation type="submission" date="2020-04" db="EMBL/GenBank/DDBJ databases">
        <authorList>
            <person name="Zhang T."/>
        </authorList>
    </citation>
    <scope>NUCLEOTIDE SEQUENCE</scope>
    <source>
        <strain evidence="12">HKST-UBA09</strain>
    </source>
</reference>
<evidence type="ECO:0000259" key="11">
    <source>
        <dbReference type="SMART" id="SM01390"/>
    </source>
</evidence>
<comment type="function">
    <text evidence="7">One of the primary rRNA binding proteins, it binds directly to 16S rRNA where it nucleates assembly of the body of the 30S subunit.</text>
</comment>
<evidence type="ECO:0000259" key="10">
    <source>
        <dbReference type="SMART" id="SM00363"/>
    </source>
</evidence>
<evidence type="ECO:0000256" key="5">
    <source>
        <dbReference type="ARBA" id="ARBA00023274"/>
    </source>
</evidence>
<feature type="domain" description="Small ribosomal subunit protein uS4 N-terminal" evidence="11">
    <location>
        <begin position="3"/>
        <end position="90"/>
    </location>
</feature>
<evidence type="ECO:0000256" key="1">
    <source>
        <dbReference type="ARBA" id="ARBA00007465"/>
    </source>
</evidence>
<dbReference type="SMART" id="SM00363">
    <property type="entry name" value="S4"/>
    <property type="match status" value="1"/>
</dbReference>
<comment type="subunit">
    <text evidence="7">Part of the 30S ribosomal subunit. Contacts protein S5. The interaction surface between S4 and S5 is involved in control of translational fidelity.</text>
</comment>
<dbReference type="PANTHER" id="PTHR11831:SF4">
    <property type="entry name" value="SMALL RIBOSOMAL SUBUNIT PROTEIN US4M"/>
    <property type="match status" value="1"/>
</dbReference>
<gene>
    <name evidence="7 12" type="primary">rpsD</name>
    <name evidence="12" type="ORF">KC669_05180</name>
</gene>
<evidence type="ECO:0000256" key="6">
    <source>
        <dbReference type="ARBA" id="ARBA00035254"/>
    </source>
</evidence>
<comment type="caution">
    <text evidence="12">The sequence shown here is derived from an EMBL/GenBank/DDBJ whole genome shotgun (WGS) entry which is preliminary data.</text>
</comment>
<organism evidence="12 13">
    <name type="scientific">Candidatus Dojkabacteria bacterium</name>
    <dbReference type="NCBI Taxonomy" id="2099670"/>
    <lineage>
        <taxon>Bacteria</taxon>
        <taxon>Candidatus Dojkabacteria</taxon>
    </lineage>
</organism>
<feature type="domain" description="RNA-binding S4" evidence="10">
    <location>
        <begin position="91"/>
        <end position="150"/>
    </location>
</feature>
<keyword evidence="4 7" id="KW-0689">Ribosomal protein</keyword>
<dbReference type="InterPro" id="IPR036986">
    <property type="entry name" value="S4_RNA-bd_sf"/>
</dbReference>
<dbReference type="InterPro" id="IPR022801">
    <property type="entry name" value="Ribosomal_uS4"/>
</dbReference>
<dbReference type="SMART" id="SM01390">
    <property type="entry name" value="Ribosomal_S4"/>
    <property type="match status" value="1"/>
</dbReference>
<dbReference type="CDD" id="cd00165">
    <property type="entry name" value="S4"/>
    <property type="match status" value="1"/>
</dbReference>
<dbReference type="Pfam" id="PF01479">
    <property type="entry name" value="S4"/>
    <property type="match status" value="1"/>
</dbReference>
<dbReference type="EMBL" id="JAGQLF010000113">
    <property type="protein sequence ID" value="MCA9387396.1"/>
    <property type="molecule type" value="Genomic_DNA"/>
</dbReference>
<dbReference type="GO" id="GO:0003735">
    <property type="term" value="F:structural constituent of ribosome"/>
    <property type="evidence" value="ECO:0007669"/>
    <property type="project" value="InterPro"/>
</dbReference>
<name>A0A955LC95_9BACT</name>
<sequence length="199" mass="23163">MARYTGPKWRINRRENAVVKGTSEKWRKRPTAPGMHGHRRSRYGEYMVQFREKQKVKRTYGMLEKQFRRFFKLARKSTGNTGTRLLQLLELRLDNVVFRLGFANTRDQARQLVTHGHITLNGKKHNIPSTILNAGDEIAFTDKFSKTDIFKLTKEELSSVPVPEWLSKLAKGGKVTAEPTREMMDPSIREQLIIELYSK</sequence>
<dbReference type="FunFam" id="3.10.290.10:FF:000001">
    <property type="entry name" value="30S ribosomal protein S4"/>
    <property type="match status" value="1"/>
</dbReference>
<dbReference type="GO" id="GO:0042274">
    <property type="term" value="P:ribosomal small subunit biogenesis"/>
    <property type="evidence" value="ECO:0007669"/>
    <property type="project" value="TreeGrafter"/>
</dbReference>
<evidence type="ECO:0000256" key="4">
    <source>
        <dbReference type="ARBA" id="ARBA00022980"/>
    </source>
</evidence>
<dbReference type="GO" id="GO:0019843">
    <property type="term" value="F:rRNA binding"/>
    <property type="evidence" value="ECO:0007669"/>
    <property type="project" value="UniProtKB-UniRule"/>
</dbReference>
<dbReference type="GO" id="GO:0006412">
    <property type="term" value="P:translation"/>
    <property type="evidence" value="ECO:0007669"/>
    <property type="project" value="UniProtKB-UniRule"/>
</dbReference>
<dbReference type="Gene3D" id="1.10.1050.10">
    <property type="entry name" value="Ribosomal Protein S4 Delta 41, Chain A, domain 1"/>
    <property type="match status" value="1"/>
</dbReference>
<dbReference type="InterPro" id="IPR005709">
    <property type="entry name" value="Ribosomal_uS4_bac-type"/>
</dbReference>
<dbReference type="InterPro" id="IPR001912">
    <property type="entry name" value="Ribosomal_uS4_N"/>
</dbReference>
<feature type="region of interest" description="Disordered" evidence="9">
    <location>
        <begin position="20"/>
        <end position="39"/>
    </location>
</feature>
<dbReference type="Gene3D" id="3.10.290.10">
    <property type="entry name" value="RNA-binding S4 domain"/>
    <property type="match status" value="1"/>
</dbReference>
<protein>
    <recommendedName>
        <fullName evidence="6 7">Small ribosomal subunit protein uS4</fullName>
    </recommendedName>
</protein>
<evidence type="ECO:0000256" key="3">
    <source>
        <dbReference type="ARBA" id="ARBA00022884"/>
    </source>
</evidence>
<feature type="compositionally biased region" description="Basic residues" evidence="9">
    <location>
        <begin position="26"/>
        <end position="39"/>
    </location>
</feature>
<evidence type="ECO:0000313" key="13">
    <source>
        <dbReference type="Proteomes" id="UP000714915"/>
    </source>
</evidence>
<evidence type="ECO:0000313" key="12">
    <source>
        <dbReference type="EMBL" id="MCA9387396.1"/>
    </source>
</evidence>
<dbReference type="PANTHER" id="PTHR11831">
    <property type="entry name" value="30S 40S RIBOSOMAL PROTEIN"/>
    <property type="match status" value="1"/>
</dbReference>
<dbReference type="NCBIfam" id="TIGR01017">
    <property type="entry name" value="rpsD_bact"/>
    <property type="match status" value="1"/>
</dbReference>
<dbReference type="NCBIfam" id="NF003717">
    <property type="entry name" value="PRK05327.1"/>
    <property type="match status" value="1"/>
</dbReference>
<dbReference type="AlphaFoldDB" id="A0A955LC95"/>
<proteinExistence type="inferred from homology"/>
<keyword evidence="5 7" id="KW-0687">Ribonucleoprotein</keyword>
<evidence type="ECO:0000256" key="7">
    <source>
        <dbReference type="HAMAP-Rule" id="MF_01306"/>
    </source>
</evidence>
<dbReference type="Proteomes" id="UP000714915">
    <property type="component" value="Unassembled WGS sequence"/>
</dbReference>
<keyword evidence="3 7" id="KW-0694">RNA-binding</keyword>
<dbReference type="InterPro" id="IPR002942">
    <property type="entry name" value="S4_RNA-bd"/>
</dbReference>
<dbReference type="PROSITE" id="PS50889">
    <property type="entry name" value="S4"/>
    <property type="match status" value="1"/>
</dbReference>
<reference evidence="12" key="2">
    <citation type="journal article" date="2021" name="Microbiome">
        <title>Successional dynamics and alternative stable states in a saline activated sludge microbial community over 9 years.</title>
        <authorList>
            <person name="Wang Y."/>
            <person name="Ye J."/>
            <person name="Ju F."/>
            <person name="Liu L."/>
            <person name="Boyd J.A."/>
            <person name="Deng Y."/>
            <person name="Parks D.H."/>
            <person name="Jiang X."/>
            <person name="Yin X."/>
            <person name="Woodcroft B.J."/>
            <person name="Tyson G.W."/>
            <person name="Hugenholtz P."/>
            <person name="Polz M.F."/>
            <person name="Zhang T."/>
        </authorList>
    </citation>
    <scope>NUCLEOTIDE SEQUENCE</scope>
    <source>
        <strain evidence="12">HKST-UBA09</strain>
    </source>
</reference>
<dbReference type="SUPFAM" id="SSF55174">
    <property type="entry name" value="Alpha-L RNA-binding motif"/>
    <property type="match status" value="1"/>
</dbReference>
<accession>A0A955LC95</accession>
<dbReference type="HAMAP" id="MF_01306_B">
    <property type="entry name" value="Ribosomal_uS4_B"/>
    <property type="match status" value="1"/>
</dbReference>
<keyword evidence="2 7" id="KW-0699">rRNA-binding</keyword>